<dbReference type="Pfam" id="PF18962">
    <property type="entry name" value="Por_Secre_tail"/>
    <property type="match status" value="1"/>
</dbReference>
<evidence type="ECO:0000313" key="6">
    <source>
        <dbReference type="Proteomes" id="UP000076715"/>
    </source>
</evidence>
<dbReference type="EMBL" id="LQRT01000046">
    <property type="protein sequence ID" value="KZS38629.1"/>
    <property type="molecule type" value="Genomic_DNA"/>
</dbReference>
<reference evidence="5 6" key="1">
    <citation type="submission" date="2016-01" db="EMBL/GenBank/DDBJ databases">
        <title>The draft genome sequence of Aquimarina sp. RZW4-3-2.</title>
        <authorList>
            <person name="Wang Y."/>
        </authorList>
    </citation>
    <scope>NUCLEOTIDE SEQUENCE [LARGE SCALE GENOMIC DNA]</scope>
    <source>
        <strain evidence="5 6">RZW4-3-2</strain>
    </source>
</reference>
<sequence length="734" mass="82934">MKTPFRTKFKITFLISIFLLTLSHINAQRIGDPGWTFDVSKNDSDYPKMERWSKVGVRGGIPLRTELPVIERLGPGTDIQKAIDRTSTKGGGVVFLEKGIHILNKEIRMKSGVILRGIPGQSIVRVTLRGTNDKYAIIFDKVSKAGLEDLKFTFPVSNASPQDDRNNPTNKWCRRCHENDPNGIKNLYVTFVRIENDSNDNWVDNCEFIEAGTNPIKVDGNYNTFRDNLIDGSYNKGGGGEGYYDVRGHDNLFYNETVKRIRHFAIQQGADHNVVFDCNFVNTDINFHNKDDGNNLIEKNKITIQRWRSWGAFATGGAQYGHKPPGPNNIIYNNTTDVKGKVGEFGGSDKVFIYNNFGNPKVLRSVRPKGGILYAIKHIGNGNNNQLPTVVFKTLKNGDQFAVGTDLKPIILADDKDGNVANVKLYINNNFIRQETHAPYEWGHLEDKDAKLKNLSSGTYKLKAIAEDNKGGKKEKQITITIGNPIATGRESVNGVFTIRSNANNENVMSPSWDNFNVRMYSSAKVFSDHKWEFKHLSDGKHTVRNIGTGRFLEVYKGECGNRKNVNTWTSPNSDHQKWYVEKYNDSYFLIPVHCEDQALDKNNENGANVHTWTKTLNNKNQQFDLISVSKNDENATVTPNNVNIESNKEFSLTIFPNPVTNTLKLALDNFMGQTLRYTIFSPVTGSKIYTNTVTKDHGTTELIHVGNLETGLYAIRLKTENNYEFIHRFVVHR</sequence>
<organism evidence="5 6">
    <name type="scientific">Aquimarina aggregata</name>
    <dbReference type="NCBI Taxonomy" id="1642818"/>
    <lineage>
        <taxon>Bacteria</taxon>
        <taxon>Pseudomonadati</taxon>
        <taxon>Bacteroidota</taxon>
        <taxon>Flavobacteriia</taxon>
        <taxon>Flavobacteriales</taxon>
        <taxon>Flavobacteriaceae</taxon>
        <taxon>Aquimarina</taxon>
    </lineage>
</organism>
<dbReference type="RefSeq" id="WP_066318116.1">
    <property type="nucleotide sequence ID" value="NZ_LQRT01000046.1"/>
</dbReference>
<dbReference type="InterPro" id="IPR012334">
    <property type="entry name" value="Pectin_lyas_fold"/>
</dbReference>
<keyword evidence="6" id="KW-1185">Reference proteome</keyword>
<dbReference type="InterPro" id="IPR011050">
    <property type="entry name" value="Pectin_lyase_fold/virulence"/>
</dbReference>
<name>A0A162XGU7_9FLAO</name>
<dbReference type="Pfam" id="PF17957">
    <property type="entry name" value="Big_7"/>
    <property type="match status" value="1"/>
</dbReference>
<dbReference type="Gene3D" id="2.80.10.50">
    <property type="match status" value="1"/>
</dbReference>
<evidence type="ECO:0000313" key="5">
    <source>
        <dbReference type="EMBL" id="KZS38629.1"/>
    </source>
</evidence>
<evidence type="ECO:0000256" key="2">
    <source>
        <dbReference type="SAM" id="SignalP"/>
    </source>
</evidence>
<dbReference type="CDD" id="cd00161">
    <property type="entry name" value="beta-trefoil_Ricin-like"/>
    <property type="match status" value="1"/>
</dbReference>
<dbReference type="PROSITE" id="PS50231">
    <property type="entry name" value="RICIN_B_LECTIN"/>
    <property type="match status" value="1"/>
</dbReference>
<accession>A0A162XGU7</accession>
<dbReference type="OrthoDB" id="1183463at2"/>
<evidence type="ECO:0000259" key="3">
    <source>
        <dbReference type="Pfam" id="PF14200"/>
    </source>
</evidence>
<dbReference type="Pfam" id="PF14200">
    <property type="entry name" value="RicinB_lectin_2"/>
    <property type="match status" value="1"/>
</dbReference>
<dbReference type="Gene3D" id="2.160.20.10">
    <property type="entry name" value="Single-stranded right-handed beta-helix, Pectin lyase-like"/>
    <property type="match status" value="1"/>
</dbReference>
<dbReference type="SUPFAM" id="SSF50370">
    <property type="entry name" value="Ricin B-like lectins"/>
    <property type="match status" value="1"/>
</dbReference>
<dbReference type="AlphaFoldDB" id="A0A162XGU7"/>
<protein>
    <submittedName>
        <fullName evidence="5">Uncharacterized protein</fullName>
    </submittedName>
</protein>
<dbReference type="InterPro" id="IPR026444">
    <property type="entry name" value="Secre_tail"/>
</dbReference>
<proteinExistence type="predicted"/>
<evidence type="ECO:0000259" key="4">
    <source>
        <dbReference type="Pfam" id="PF18962"/>
    </source>
</evidence>
<dbReference type="InterPro" id="IPR000772">
    <property type="entry name" value="Ricin_B_lectin"/>
</dbReference>
<keyword evidence="1 2" id="KW-0732">Signal</keyword>
<feature type="signal peptide" evidence="2">
    <location>
        <begin position="1"/>
        <end position="27"/>
    </location>
</feature>
<dbReference type="Proteomes" id="UP000076715">
    <property type="component" value="Unassembled WGS sequence"/>
</dbReference>
<feature type="domain" description="Secretion system C-terminal sorting" evidence="4">
    <location>
        <begin position="655"/>
        <end position="732"/>
    </location>
</feature>
<comment type="caution">
    <text evidence="5">The sequence shown here is derived from an EMBL/GenBank/DDBJ whole genome shotgun (WGS) entry which is preliminary data.</text>
</comment>
<dbReference type="SUPFAM" id="SSF51126">
    <property type="entry name" value="Pectin lyase-like"/>
    <property type="match status" value="1"/>
</dbReference>
<evidence type="ECO:0000256" key="1">
    <source>
        <dbReference type="ARBA" id="ARBA00022729"/>
    </source>
</evidence>
<gene>
    <name evidence="5" type="ORF">AWE51_13605</name>
</gene>
<feature type="chain" id="PRO_5007840784" evidence="2">
    <location>
        <begin position="28"/>
        <end position="734"/>
    </location>
</feature>
<dbReference type="InterPro" id="IPR035992">
    <property type="entry name" value="Ricin_B-like_lectins"/>
</dbReference>
<feature type="domain" description="Ricin B lectin" evidence="3">
    <location>
        <begin position="530"/>
        <end position="613"/>
    </location>
</feature>
<dbReference type="STRING" id="1642818.AWE51_13605"/>